<feature type="binding site" evidence="15">
    <location>
        <position position="73"/>
    </location>
    <ligand>
        <name>Zn(2+)</name>
        <dbReference type="ChEBI" id="CHEBI:29105"/>
        <label>1</label>
    </ligand>
</feature>
<reference evidence="17" key="2">
    <citation type="submission" date="2020-09" db="EMBL/GenBank/DDBJ databases">
        <authorList>
            <person name="Sun Q."/>
            <person name="Kim S."/>
        </authorList>
    </citation>
    <scope>NUCLEOTIDE SEQUENCE</scope>
    <source>
        <strain evidence="17">KCTC 32437</strain>
    </source>
</reference>
<feature type="active site" evidence="15">
    <location>
        <position position="75"/>
    </location>
</feature>
<keyword evidence="6 15" id="KW-0028">Amino-acid biosynthesis</keyword>
<sequence>MASSRAISILSRLIDCPSVTPANSDVLDLVEEVLTPLGFEITRKVFEGGGSYPVENLFAYRRRGPRCLLFCGHTDVVPPGDPDSWTSDPFKTRIADGRVYGRGAADMKSGVAAMLAAVEAAIAQGDAETASIAVAITNDEEADSINGIDRLMAWAADEGYRFDFAIVGEPSATTTLGDSIKIGRRGSLSGRITVNGKQGHSAYPERALNPLPILTEIANALVAEPIDAGSAHFPASNLELTTIDVGNTATNVIPRQGRMVFNIRYNDLWTPESLKDWVQQRVQAVDPRGATVAFEVLGRPSRSFLSPPSPYLDLLDAVIEEVTGKTPVHATFGGTSDARFIAQYCPVVECGLYGPTMHQVDENVSVAEVNGLAALYGRYIATFGSAARQQ</sequence>
<dbReference type="GO" id="GO:0050897">
    <property type="term" value="F:cobalt ion binding"/>
    <property type="evidence" value="ECO:0007669"/>
    <property type="project" value="UniProtKB-UniRule"/>
</dbReference>
<comment type="catalytic activity">
    <reaction evidence="14 15">
        <text>N-succinyl-(2S,6S)-2,6-diaminopimelate + H2O = (2S,6S)-2,6-diaminopimelate + succinate</text>
        <dbReference type="Rhea" id="RHEA:22608"/>
        <dbReference type="ChEBI" id="CHEBI:15377"/>
        <dbReference type="ChEBI" id="CHEBI:30031"/>
        <dbReference type="ChEBI" id="CHEBI:57609"/>
        <dbReference type="ChEBI" id="CHEBI:58087"/>
        <dbReference type="EC" id="3.5.1.18"/>
    </reaction>
</comment>
<evidence type="ECO:0000256" key="6">
    <source>
        <dbReference type="ARBA" id="ARBA00022605"/>
    </source>
</evidence>
<evidence type="ECO:0000256" key="10">
    <source>
        <dbReference type="ARBA" id="ARBA00022915"/>
    </source>
</evidence>
<keyword evidence="18" id="KW-1185">Reference proteome</keyword>
<dbReference type="GO" id="GO:0019877">
    <property type="term" value="P:diaminopimelate biosynthetic process"/>
    <property type="evidence" value="ECO:0007669"/>
    <property type="project" value="UniProtKB-UniRule"/>
</dbReference>
<dbReference type="EC" id="3.5.1.18" evidence="4 15"/>
<dbReference type="InterPro" id="IPR050072">
    <property type="entry name" value="Peptidase_M20A"/>
</dbReference>
<comment type="pathway">
    <text evidence="1 15">Amino-acid biosynthesis; L-lysine biosynthesis via DAP pathway; LL-2,6-diaminopimelate from (S)-tetrahydrodipicolinate (succinylase route): step 3/3.</text>
</comment>
<evidence type="ECO:0000256" key="11">
    <source>
        <dbReference type="ARBA" id="ARBA00023154"/>
    </source>
</evidence>
<name>A0A918SAT8_9HYPH</name>
<dbReference type="Proteomes" id="UP000646579">
    <property type="component" value="Unassembled WGS sequence"/>
</dbReference>
<gene>
    <name evidence="15 17" type="primary">dapE</name>
    <name evidence="17" type="ORF">GCM10007989_29770</name>
</gene>
<comment type="caution">
    <text evidence="17">The sequence shown here is derived from an EMBL/GenBank/DDBJ whole genome shotgun (WGS) entry which is preliminary data.</text>
</comment>
<dbReference type="InterPro" id="IPR001261">
    <property type="entry name" value="ArgE/DapE_CS"/>
</dbReference>
<evidence type="ECO:0000256" key="15">
    <source>
        <dbReference type="HAMAP-Rule" id="MF_01690"/>
    </source>
</evidence>
<dbReference type="AlphaFoldDB" id="A0A918SAT8"/>
<keyword evidence="12 15" id="KW-0170">Cobalt</keyword>
<evidence type="ECO:0000313" key="18">
    <source>
        <dbReference type="Proteomes" id="UP000646579"/>
    </source>
</evidence>
<accession>A0A918SAT8</accession>
<dbReference type="SUPFAM" id="SSF55031">
    <property type="entry name" value="Bacterial exopeptidase dimerisation domain"/>
    <property type="match status" value="1"/>
</dbReference>
<reference evidence="17" key="1">
    <citation type="journal article" date="2014" name="Int. J. Syst. Evol. Microbiol.">
        <title>Complete genome sequence of Corynebacterium casei LMG S-19264T (=DSM 44701T), isolated from a smear-ripened cheese.</title>
        <authorList>
            <consortium name="US DOE Joint Genome Institute (JGI-PGF)"/>
            <person name="Walter F."/>
            <person name="Albersmeier A."/>
            <person name="Kalinowski J."/>
            <person name="Ruckert C."/>
        </authorList>
    </citation>
    <scope>NUCLEOTIDE SEQUENCE</scope>
    <source>
        <strain evidence="17">KCTC 32437</strain>
    </source>
</reference>
<dbReference type="Pfam" id="PF07687">
    <property type="entry name" value="M20_dimer"/>
    <property type="match status" value="1"/>
</dbReference>
<dbReference type="PROSITE" id="PS00758">
    <property type="entry name" value="ARGE_DAPE_CPG2_1"/>
    <property type="match status" value="1"/>
</dbReference>
<feature type="binding site" evidence="15">
    <location>
        <position position="106"/>
    </location>
    <ligand>
        <name>Zn(2+)</name>
        <dbReference type="ChEBI" id="CHEBI:29105"/>
        <label>1</label>
    </ligand>
</feature>
<dbReference type="GO" id="GO:0009014">
    <property type="term" value="F:succinyl-diaminopimelate desuccinylase activity"/>
    <property type="evidence" value="ECO:0007669"/>
    <property type="project" value="UniProtKB-UniRule"/>
</dbReference>
<feature type="active site" description="Proton acceptor" evidence="15">
    <location>
        <position position="140"/>
    </location>
</feature>
<evidence type="ECO:0000256" key="5">
    <source>
        <dbReference type="ARBA" id="ARBA00022391"/>
    </source>
</evidence>
<evidence type="ECO:0000256" key="1">
    <source>
        <dbReference type="ARBA" id="ARBA00005130"/>
    </source>
</evidence>
<dbReference type="GO" id="GO:0008270">
    <property type="term" value="F:zinc ion binding"/>
    <property type="evidence" value="ECO:0007669"/>
    <property type="project" value="UniProtKB-UniRule"/>
</dbReference>
<dbReference type="Gene3D" id="3.40.630.10">
    <property type="entry name" value="Zn peptidases"/>
    <property type="match status" value="2"/>
</dbReference>
<comment type="cofactor">
    <cofactor evidence="15">
        <name>Zn(2+)</name>
        <dbReference type="ChEBI" id="CHEBI:29105"/>
    </cofactor>
    <cofactor evidence="15">
        <name>Co(2+)</name>
        <dbReference type="ChEBI" id="CHEBI:48828"/>
    </cofactor>
    <text evidence="15">Binds 2 Zn(2+) or Co(2+) ions per subunit.</text>
</comment>
<dbReference type="GO" id="GO:0008777">
    <property type="term" value="F:acetylornithine deacetylase activity"/>
    <property type="evidence" value="ECO:0007669"/>
    <property type="project" value="TreeGrafter"/>
</dbReference>
<comment type="subunit">
    <text evidence="3 15">Homodimer.</text>
</comment>
<evidence type="ECO:0000313" key="17">
    <source>
        <dbReference type="EMBL" id="GHA31749.1"/>
    </source>
</evidence>
<feature type="domain" description="Peptidase M20 dimerisation" evidence="16">
    <location>
        <begin position="182"/>
        <end position="288"/>
    </location>
</feature>
<evidence type="ECO:0000256" key="14">
    <source>
        <dbReference type="ARBA" id="ARBA00051301"/>
    </source>
</evidence>
<keyword evidence="11 15" id="KW-0457">Lysine biosynthesis</keyword>
<dbReference type="EMBL" id="BMZE01000003">
    <property type="protein sequence ID" value="GHA31749.1"/>
    <property type="molecule type" value="Genomic_DNA"/>
</dbReference>
<dbReference type="Pfam" id="PF01546">
    <property type="entry name" value="Peptidase_M20"/>
    <property type="match status" value="1"/>
</dbReference>
<comment type="similarity">
    <text evidence="2 15">Belongs to the peptidase M20A family. DapE subfamily.</text>
</comment>
<evidence type="ECO:0000256" key="9">
    <source>
        <dbReference type="ARBA" id="ARBA00022833"/>
    </source>
</evidence>
<evidence type="ECO:0000259" key="16">
    <source>
        <dbReference type="Pfam" id="PF07687"/>
    </source>
</evidence>
<evidence type="ECO:0000256" key="12">
    <source>
        <dbReference type="ARBA" id="ARBA00023285"/>
    </source>
</evidence>
<keyword evidence="9 15" id="KW-0862">Zinc</keyword>
<dbReference type="NCBIfam" id="NF009557">
    <property type="entry name" value="PRK13009.1"/>
    <property type="match status" value="1"/>
</dbReference>
<dbReference type="RefSeq" id="WP_189426509.1">
    <property type="nucleotide sequence ID" value="NZ_BMZE01000003.1"/>
</dbReference>
<evidence type="ECO:0000256" key="13">
    <source>
        <dbReference type="ARBA" id="ARBA00031891"/>
    </source>
</evidence>
<keyword evidence="8 15" id="KW-0378">Hydrolase</keyword>
<dbReference type="InterPro" id="IPR011650">
    <property type="entry name" value="Peptidase_M20_dimer"/>
</dbReference>
<comment type="function">
    <text evidence="15">Catalyzes the hydrolysis of N-succinyl-L,L-diaminopimelic acid (SDAP), forming succinate and LL-2,6-diaminopimelate (DAP), an intermediate involved in the bacterial biosynthesis of lysine and meso-diaminopimelic acid, an essential component of bacterial cell walls.</text>
</comment>
<proteinExistence type="inferred from homology"/>
<dbReference type="GO" id="GO:0006526">
    <property type="term" value="P:L-arginine biosynthetic process"/>
    <property type="evidence" value="ECO:0007669"/>
    <property type="project" value="TreeGrafter"/>
</dbReference>
<evidence type="ECO:0000256" key="2">
    <source>
        <dbReference type="ARBA" id="ARBA00006746"/>
    </source>
</evidence>
<feature type="binding site" evidence="15">
    <location>
        <position position="106"/>
    </location>
    <ligand>
        <name>Zn(2+)</name>
        <dbReference type="ChEBI" id="CHEBI:29105"/>
        <label>2</label>
    </ligand>
</feature>
<dbReference type="InterPro" id="IPR005941">
    <property type="entry name" value="DapE_proteobac"/>
</dbReference>
<dbReference type="PANTHER" id="PTHR43808">
    <property type="entry name" value="ACETYLORNITHINE DEACETYLASE"/>
    <property type="match status" value="1"/>
</dbReference>
<dbReference type="PANTHER" id="PTHR43808:SF31">
    <property type="entry name" value="N-ACETYL-L-CITRULLINE DEACETYLASE"/>
    <property type="match status" value="1"/>
</dbReference>
<feature type="binding site" evidence="15">
    <location>
        <position position="141"/>
    </location>
    <ligand>
        <name>Zn(2+)</name>
        <dbReference type="ChEBI" id="CHEBI:29105"/>
        <label>2</label>
    </ligand>
</feature>
<dbReference type="InterPro" id="IPR036264">
    <property type="entry name" value="Bact_exopeptidase_dim_dom"/>
</dbReference>
<keyword evidence="7 15" id="KW-0479">Metal-binding</keyword>
<feature type="binding site" evidence="15">
    <location>
        <position position="358"/>
    </location>
    <ligand>
        <name>Zn(2+)</name>
        <dbReference type="ChEBI" id="CHEBI:29105"/>
        <label>2</label>
    </ligand>
</feature>
<feature type="binding site" evidence="15">
    <location>
        <position position="169"/>
    </location>
    <ligand>
        <name>Zn(2+)</name>
        <dbReference type="ChEBI" id="CHEBI:29105"/>
        <label>1</label>
    </ligand>
</feature>
<evidence type="ECO:0000256" key="4">
    <source>
        <dbReference type="ARBA" id="ARBA00011921"/>
    </source>
</evidence>
<dbReference type="SUPFAM" id="SSF53187">
    <property type="entry name" value="Zn-dependent exopeptidases"/>
    <property type="match status" value="1"/>
</dbReference>
<dbReference type="GO" id="GO:0009089">
    <property type="term" value="P:lysine biosynthetic process via diaminopimelate"/>
    <property type="evidence" value="ECO:0007669"/>
    <property type="project" value="UniProtKB-UniRule"/>
</dbReference>
<evidence type="ECO:0000256" key="8">
    <source>
        <dbReference type="ARBA" id="ARBA00022801"/>
    </source>
</evidence>
<evidence type="ECO:0000256" key="3">
    <source>
        <dbReference type="ARBA" id="ARBA00011738"/>
    </source>
</evidence>
<dbReference type="InterPro" id="IPR002933">
    <property type="entry name" value="Peptidase_M20"/>
</dbReference>
<organism evidence="17 18">
    <name type="scientific">Devosia pacifica</name>
    <dbReference type="NCBI Taxonomy" id="1335967"/>
    <lineage>
        <taxon>Bacteria</taxon>
        <taxon>Pseudomonadati</taxon>
        <taxon>Pseudomonadota</taxon>
        <taxon>Alphaproteobacteria</taxon>
        <taxon>Hyphomicrobiales</taxon>
        <taxon>Devosiaceae</taxon>
        <taxon>Devosia</taxon>
    </lineage>
</organism>
<protein>
    <recommendedName>
        <fullName evidence="5 15">Succinyl-diaminopimelate desuccinylase</fullName>
        <shortName evidence="15">SDAP desuccinylase</shortName>
        <ecNumber evidence="4 15">3.5.1.18</ecNumber>
    </recommendedName>
    <alternativeName>
        <fullName evidence="13 15">N-succinyl-LL-2,6-diaminoheptanedioate amidohydrolase</fullName>
    </alternativeName>
</protein>
<dbReference type="HAMAP" id="MF_01690">
    <property type="entry name" value="DapE"/>
    <property type="match status" value="1"/>
</dbReference>
<evidence type="ECO:0000256" key="7">
    <source>
        <dbReference type="ARBA" id="ARBA00022723"/>
    </source>
</evidence>
<keyword evidence="10 15" id="KW-0220">Diaminopimelate biosynthesis</keyword>